<evidence type="ECO:0000313" key="1">
    <source>
        <dbReference type="EMBL" id="EEN83511.1"/>
    </source>
</evidence>
<protein>
    <submittedName>
        <fullName evidence="1">Uncharacterized protein</fullName>
    </submittedName>
</protein>
<comment type="caution">
    <text evidence="1">The sequence shown here is derived from an EMBL/GenBank/DDBJ whole genome shotgun (WGS) entry which is preliminary data.</text>
</comment>
<reference evidence="1 2" key="1">
    <citation type="submission" date="2009-04" db="EMBL/GenBank/DDBJ databases">
        <authorList>
            <person name="Sebastian Y."/>
            <person name="Madupu R."/>
            <person name="Durkin A.S."/>
            <person name="Torralba M."/>
            <person name="Methe B."/>
            <person name="Sutton G.G."/>
            <person name="Strausberg R.L."/>
            <person name="Nelson K.E."/>
        </authorList>
    </citation>
    <scope>NUCLEOTIDE SEQUENCE [LARGE SCALE GENOMIC DNA]</scope>
    <source>
        <strain evidence="2">ATCC 35406 / BCRC 14492 / JCM 8526 / NCTC 13058 / HG 370</strain>
    </source>
</reference>
<keyword evidence="2" id="KW-1185">Reference proteome</keyword>
<dbReference type="EMBL" id="ACNN01000006">
    <property type="protein sequence ID" value="EEN83511.1"/>
    <property type="molecule type" value="Genomic_DNA"/>
</dbReference>
<sequence length="59" mass="7323">MLNFFQQLYKTEKMKSTKEQNEKYRINKSKQQNEKYKGGAKNTRHLLFFTPYRGYYRYG</sequence>
<dbReference type="STRING" id="553175.POREN0001_0003"/>
<accession>C3J8H3</accession>
<evidence type="ECO:0000313" key="2">
    <source>
        <dbReference type="Proteomes" id="UP000004295"/>
    </source>
</evidence>
<gene>
    <name evidence="1" type="ORF">POREN0001_0003</name>
</gene>
<name>C3J8H3_POREA</name>
<dbReference type="AlphaFoldDB" id="C3J8H3"/>
<organism evidence="1 2">
    <name type="scientific">Porphyromonas endodontalis (strain ATCC 35406 / DSM 24491 / JCM 8526 / CCUG 16442 / BCRC 14492 / NCTC 13058 / HG 370)</name>
    <name type="common">Bacteroides endodontalis</name>
    <dbReference type="NCBI Taxonomy" id="553175"/>
    <lineage>
        <taxon>Bacteria</taxon>
        <taxon>Pseudomonadati</taxon>
        <taxon>Bacteroidota</taxon>
        <taxon>Bacteroidia</taxon>
        <taxon>Bacteroidales</taxon>
        <taxon>Porphyromonadaceae</taxon>
        <taxon>Porphyromonas</taxon>
    </lineage>
</organism>
<proteinExistence type="predicted"/>
<dbReference type="Proteomes" id="UP000004295">
    <property type="component" value="Unassembled WGS sequence"/>
</dbReference>